<dbReference type="EMBL" id="VUJU01013215">
    <property type="protein sequence ID" value="KAF0705527.1"/>
    <property type="molecule type" value="Genomic_DNA"/>
</dbReference>
<protein>
    <submittedName>
        <fullName evidence="1">Zinc finger MYM-type protein 1-like</fullName>
    </submittedName>
</protein>
<accession>A0A6G0VQJ7</accession>
<reference evidence="1 2" key="1">
    <citation type="submission" date="2019-08" db="EMBL/GenBank/DDBJ databases">
        <title>Whole genome of Aphis craccivora.</title>
        <authorList>
            <person name="Voronova N.V."/>
            <person name="Shulinski R.S."/>
            <person name="Bandarenka Y.V."/>
            <person name="Zhorov D.G."/>
            <person name="Warner D."/>
        </authorList>
    </citation>
    <scope>NUCLEOTIDE SEQUENCE [LARGE SCALE GENOMIC DNA]</scope>
    <source>
        <strain evidence="1">180601</strain>
        <tissue evidence="1">Whole Body</tissue>
    </source>
</reference>
<dbReference type="Proteomes" id="UP000478052">
    <property type="component" value="Unassembled WGS sequence"/>
</dbReference>
<evidence type="ECO:0000313" key="2">
    <source>
        <dbReference type="Proteomes" id="UP000478052"/>
    </source>
</evidence>
<name>A0A6G0VQJ7_APHCR</name>
<keyword evidence="2" id="KW-1185">Reference proteome</keyword>
<comment type="caution">
    <text evidence="1">The sequence shown here is derived from an EMBL/GenBank/DDBJ whole genome shotgun (WGS) entry which is preliminary data.</text>
</comment>
<proteinExistence type="predicted"/>
<sequence length="83" mass="9618">MYVYSGTAHAYSVDCCIEALSFFGFVQIGSTHRWKMLTEKLEKIVKSTIRVLNSLTPNNYKYIIILTNQLYLLQDCFLIVMNT</sequence>
<evidence type="ECO:0000313" key="1">
    <source>
        <dbReference type="EMBL" id="KAF0705527.1"/>
    </source>
</evidence>
<gene>
    <name evidence="1" type="ORF">FWK35_00032377</name>
</gene>
<dbReference type="AlphaFoldDB" id="A0A6G0VQJ7"/>
<organism evidence="1 2">
    <name type="scientific">Aphis craccivora</name>
    <name type="common">Cowpea aphid</name>
    <dbReference type="NCBI Taxonomy" id="307492"/>
    <lineage>
        <taxon>Eukaryota</taxon>
        <taxon>Metazoa</taxon>
        <taxon>Ecdysozoa</taxon>
        <taxon>Arthropoda</taxon>
        <taxon>Hexapoda</taxon>
        <taxon>Insecta</taxon>
        <taxon>Pterygota</taxon>
        <taxon>Neoptera</taxon>
        <taxon>Paraneoptera</taxon>
        <taxon>Hemiptera</taxon>
        <taxon>Sternorrhyncha</taxon>
        <taxon>Aphidomorpha</taxon>
        <taxon>Aphidoidea</taxon>
        <taxon>Aphididae</taxon>
        <taxon>Aphidini</taxon>
        <taxon>Aphis</taxon>
        <taxon>Aphis</taxon>
    </lineage>
</organism>